<sequence length="124" mass="13373">MPLSLEVVGSNVRDFCMLERNFLSYIKLVLLLMLLLSSALLGIRLPGPEGSEATLGKASLPTAVIQLLAALATIAAAVWEYHNGVKGLLRVRAFIAVTRAQFLLMALVTVMIVAISVIYLVYTA</sequence>
<dbReference type="EMBL" id="WHUW01000003">
    <property type="protein sequence ID" value="KAF8448991.1"/>
    <property type="molecule type" value="Genomic_DNA"/>
</dbReference>
<reference evidence="2" key="1">
    <citation type="submission" date="2019-10" db="EMBL/GenBank/DDBJ databases">
        <authorList>
            <consortium name="DOE Joint Genome Institute"/>
            <person name="Kuo A."/>
            <person name="Miyauchi S."/>
            <person name="Kiss E."/>
            <person name="Drula E."/>
            <person name="Kohler A."/>
            <person name="Sanchez-Garcia M."/>
            <person name="Andreopoulos B."/>
            <person name="Barry K.W."/>
            <person name="Bonito G."/>
            <person name="Buee M."/>
            <person name="Carver A."/>
            <person name="Chen C."/>
            <person name="Cichocki N."/>
            <person name="Clum A."/>
            <person name="Culley D."/>
            <person name="Crous P.W."/>
            <person name="Fauchery L."/>
            <person name="Girlanda M."/>
            <person name="Hayes R."/>
            <person name="Keri Z."/>
            <person name="LaButti K."/>
            <person name="Lipzen A."/>
            <person name="Lombard V."/>
            <person name="Magnuson J."/>
            <person name="Maillard F."/>
            <person name="Morin E."/>
            <person name="Murat C."/>
            <person name="Nolan M."/>
            <person name="Ohm R."/>
            <person name="Pangilinan J."/>
            <person name="Pereira M."/>
            <person name="Perotto S."/>
            <person name="Peter M."/>
            <person name="Riley R."/>
            <person name="Sitrit Y."/>
            <person name="Stielow B."/>
            <person name="Szollosi G."/>
            <person name="Zifcakova L."/>
            <person name="Stursova M."/>
            <person name="Spatafora J.W."/>
            <person name="Tedersoo L."/>
            <person name="Vaario L.-M."/>
            <person name="Yamada A."/>
            <person name="Yan M."/>
            <person name="Wang P."/>
            <person name="Xu J."/>
            <person name="Bruns T."/>
            <person name="Baldrian P."/>
            <person name="Vilgalys R."/>
            <person name="Henrissat B."/>
            <person name="Grigoriev I.V."/>
            <person name="Hibbett D."/>
            <person name="Nagy L.G."/>
            <person name="Martin F.M."/>
        </authorList>
    </citation>
    <scope>NUCLEOTIDE SEQUENCE</scope>
    <source>
        <strain evidence="2">BED1</strain>
    </source>
</reference>
<reference evidence="2" key="2">
    <citation type="journal article" date="2020" name="Nat. Commun.">
        <title>Large-scale genome sequencing of mycorrhizal fungi provides insights into the early evolution of symbiotic traits.</title>
        <authorList>
            <person name="Miyauchi S."/>
            <person name="Kiss E."/>
            <person name="Kuo A."/>
            <person name="Drula E."/>
            <person name="Kohler A."/>
            <person name="Sanchez-Garcia M."/>
            <person name="Morin E."/>
            <person name="Andreopoulos B."/>
            <person name="Barry K.W."/>
            <person name="Bonito G."/>
            <person name="Buee M."/>
            <person name="Carver A."/>
            <person name="Chen C."/>
            <person name="Cichocki N."/>
            <person name="Clum A."/>
            <person name="Culley D."/>
            <person name="Crous P.W."/>
            <person name="Fauchery L."/>
            <person name="Girlanda M."/>
            <person name="Hayes R.D."/>
            <person name="Keri Z."/>
            <person name="LaButti K."/>
            <person name="Lipzen A."/>
            <person name="Lombard V."/>
            <person name="Magnuson J."/>
            <person name="Maillard F."/>
            <person name="Murat C."/>
            <person name="Nolan M."/>
            <person name="Ohm R.A."/>
            <person name="Pangilinan J."/>
            <person name="Pereira M.F."/>
            <person name="Perotto S."/>
            <person name="Peter M."/>
            <person name="Pfister S."/>
            <person name="Riley R."/>
            <person name="Sitrit Y."/>
            <person name="Stielow J.B."/>
            <person name="Szollosi G."/>
            <person name="Zifcakova L."/>
            <person name="Stursova M."/>
            <person name="Spatafora J.W."/>
            <person name="Tedersoo L."/>
            <person name="Vaario L.M."/>
            <person name="Yamada A."/>
            <person name="Yan M."/>
            <person name="Wang P."/>
            <person name="Xu J."/>
            <person name="Bruns T."/>
            <person name="Baldrian P."/>
            <person name="Vilgalys R."/>
            <person name="Dunand C."/>
            <person name="Henrissat B."/>
            <person name="Grigoriev I.V."/>
            <person name="Hibbett D."/>
            <person name="Nagy L.G."/>
            <person name="Martin F.M."/>
        </authorList>
    </citation>
    <scope>NUCLEOTIDE SEQUENCE</scope>
    <source>
        <strain evidence="2">BED1</strain>
    </source>
</reference>
<proteinExistence type="predicted"/>
<keyword evidence="1" id="KW-0812">Transmembrane</keyword>
<comment type="caution">
    <text evidence="2">The sequence shown here is derived from an EMBL/GenBank/DDBJ whole genome shotgun (WGS) entry which is preliminary data.</text>
</comment>
<keyword evidence="1" id="KW-0472">Membrane</keyword>
<evidence type="ECO:0000313" key="3">
    <source>
        <dbReference type="Proteomes" id="UP001194468"/>
    </source>
</evidence>
<protein>
    <recommendedName>
        <fullName evidence="4">DUF202 domain-containing protein</fullName>
    </recommendedName>
</protein>
<evidence type="ECO:0008006" key="4">
    <source>
        <dbReference type="Google" id="ProtNLM"/>
    </source>
</evidence>
<accession>A0AAD4C4S2</accession>
<organism evidence="2 3">
    <name type="scientific">Boletus edulis BED1</name>
    <dbReference type="NCBI Taxonomy" id="1328754"/>
    <lineage>
        <taxon>Eukaryota</taxon>
        <taxon>Fungi</taxon>
        <taxon>Dikarya</taxon>
        <taxon>Basidiomycota</taxon>
        <taxon>Agaricomycotina</taxon>
        <taxon>Agaricomycetes</taxon>
        <taxon>Agaricomycetidae</taxon>
        <taxon>Boletales</taxon>
        <taxon>Boletineae</taxon>
        <taxon>Boletaceae</taxon>
        <taxon>Boletoideae</taxon>
        <taxon>Boletus</taxon>
    </lineage>
</organism>
<keyword evidence="1" id="KW-1133">Transmembrane helix</keyword>
<evidence type="ECO:0000256" key="1">
    <source>
        <dbReference type="SAM" id="Phobius"/>
    </source>
</evidence>
<feature type="transmembrane region" description="Helical" evidence="1">
    <location>
        <begin position="102"/>
        <end position="122"/>
    </location>
</feature>
<gene>
    <name evidence="2" type="ORF">L210DRAFT_3640600</name>
</gene>
<dbReference type="Proteomes" id="UP001194468">
    <property type="component" value="Unassembled WGS sequence"/>
</dbReference>
<feature type="transmembrane region" description="Helical" evidence="1">
    <location>
        <begin position="63"/>
        <end position="81"/>
    </location>
</feature>
<evidence type="ECO:0000313" key="2">
    <source>
        <dbReference type="EMBL" id="KAF8448991.1"/>
    </source>
</evidence>
<keyword evidence="3" id="KW-1185">Reference proteome</keyword>
<name>A0AAD4C4S2_BOLED</name>
<feature type="transmembrane region" description="Helical" evidence="1">
    <location>
        <begin position="22"/>
        <end position="43"/>
    </location>
</feature>
<dbReference type="AlphaFoldDB" id="A0AAD4C4S2"/>